<dbReference type="PANTHER" id="PTHR46077:SF1">
    <property type="entry name" value="TOP1 BINDING ARGININE_SERINE RICH PROTEIN, E3 UBIQUITIN LIGASE"/>
    <property type="match status" value="1"/>
</dbReference>
<evidence type="ECO:0000256" key="8">
    <source>
        <dbReference type="ARBA" id="ARBA00023163"/>
    </source>
</evidence>
<organism evidence="12 13">
    <name type="scientific">Daphnia galeata</name>
    <dbReference type="NCBI Taxonomy" id="27404"/>
    <lineage>
        <taxon>Eukaryota</taxon>
        <taxon>Metazoa</taxon>
        <taxon>Ecdysozoa</taxon>
        <taxon>Arthropoda</taxon>
        <taxon>Crustacea</taxon>
        <taxon>Branchiopoda</taxon>
        <taxon>Diplostraca</taxon>
        <taxon>Cladocera</taxon>
        <taxon>Anomopoda</taxon>
        <taxon>Daphniidae</taxon>
        <taxon>Daphnia</taxon>
    </lineage>
</organism>
<evidence type="ECO:0000256" key="9">
    <source>
        <dbReference type="PROSITE-ProRule" id="PRU00175"/>
    </source>
</evidence>
<feature type="domain" description="RING-type" evidence="11">
    <location>
        <begin position="175"/>
        <end position="213"/>
    </location>
</feature>
<evidence type="ECO:0000256" key="3">
    <source>
        <dbReference type="ARBA" id="ARBA00022679"/>
    </source>
</evidence>
<dbReference type="EMBL" id="CAKKLH010000190">
    <property type="protein sequence ID" value="CAH0105473.1"/>
    <property type="molecule type" value="Genomic_DNA"/>
</dbReference>
<dbReference type="OrthoDB" id="365379at2759"/>
<evidence type="ECO:0000259" key="11">
    <source>
        <dbReference type="PROSITE" id="PS50089"/>
    </source>
</evidence>
<accession>A0A8J2W4Z9</accession>
<keyword evidence="4" id="KW-0479">Metal-binding</keyword>
<dbReference type="GO" id="GO:0006513">
    <property type="term" value="P:protein monoubiquitination"/>
    <property type="evidence" value="ECO:0007669"/>
    <property type="project" value="TreeGrafter"/>
</dbReference>
<evidence type="ECO:0000256" key="6">
    <source>
        <dbReference type="ARBA" id="ARBA00022833"/>
    </source>
</evidence>
<dbReference type="Proteomes" id="UP000789390">
    <property type="component" value="Unassembled WGS sequence"/>
</dbReference>
<reference evidence="12" key="1">
    <citation type="submission" date="2021-11" db="EMBL/GenBank/DDBJ databases">
        <authorList>
            <person name="Schell T."/>
        </authorList>
    </citation>
    <scope>NUCLEOTIDE SEQUENCE</scope>
    <source>
        <strain evidence="12">M5</strain>
    </source>
</reference>
<dbReference type="PANTHER" id="PTHR46077">
    <property type="entry name" value="E3 UBIQUITIN-PROTEIN LIGASE TOPORS"/>
    <property type="match status" value="1"/>
</dbReference>
<evidence type="ECO:0000313" key="13">
    <source>
        <dbReference type="Proteomes" id="UP000789390"/>
    </source>
</evidence>
<dbReference type="EC" id="2.3.2.27" evidence="2"/>
<evidence type="ECO:0000256" key="1">
    <source>
        <dbReference type="ARBA" id="ARBA00000900"/>
    </source>
</evidence>
<dbReference type="Gene3D" id="3.30.40.10">
    <property type="entry name" value="Zinc/RING finger domain, C3HC4 (zinc finger)"/>
    <property type="match status" value="1"/>
</dbReference>
<dbReference type="PROSITE" id="PS00518">
    <property type="entry name" value="ZF_RING_1"/>
    <property type="match status" value="1"/>
</dbReference>
<dbReference type="PROSITE" id="PS50089">
    <property type="entry name" value="ZF_RING_2"/>
    <property type="match status" value="1"/>
</dbReference>
<dbReference type="SMART" id="SM00184">
    <property type="entry name" value="RING"/>
    <property type="match status" value="1"/>
</dbReference>
<evidence type="ECO:0000256" key="10">
    <source>
        <dbReference type="SAM" id="MobiDB-lite"/>
    </source>
</evidence>
<feature type="region of interest" description="Disordered" evidence="10">
    <location>
        <begin position="1"/>
        <end position="87"/>
    </location>
</feature>
<dbReference type="GO" id="GO:0000209">
    <property type="term" value="P:protein polyubiquitination"/>
    <property type="evidence" value="ECO:0007669"/>
    <property type="project" value="TreeGrafter"/>
</dbReference>
<feature type="compositionally biased region" description="Polar residues" evidence="10">
    <location>
        <begin position="35"/>
        <end position="70"/>
    </location>
</feature>
<dbReference type="GO" id="GO:0061630">
    <property type="term" value="F:ubiquitin protein ligase activity"/>
    <property type="evidence" value="ECO:0007669"/>
    <property type="project" value="UniProtKB-EC"/>
</dbReference>
<dbReference type="InterPro" id="IPR017907">
    <property type="entry name" value="Znf_RING_CS"/>
</dbReference>
<sequence>MSMFSAPKPLPGKKKSFPDVEGRAVPTSVRKLLRSSAQPFSDQSSAAPQPDTNDGIASNANEQDSVSHTPNHIPAPTAQRLSPPSKIPVRIKQTGGCPARTTSIAKDHHQTQTSCCSEAKSKIPVRVKALNNSKVPQHLDPLCLEPSSSSVGFEISAASSISHPTEVSKYDEGNCAICLSSHINKSILDCGHVYCFQCLVDWCKIKLECPTCKQPFQNFRHSIQIQPPFEQIYTPDPPTTAPINQHQHMALGMIRISIGRDERDRDLWMVEASNHSRAIMLAMPPSAQHSLQIDPTFRTWFFDVLEIIWSH</sequence>
<keyword evidence="7" id="KW-0805">Transcription regulation</keyword>
<keyword evidence="8" id="KW-0804">Transcription</keyword>
<dbReference type="AlphaFoldDB" id="A0A8J2W4Z9"/>
<gene>
    <name evidence="12" type="ORF">DGAL_LOCUS8497</name>
</gene>
<dbReference type="GO" id="GO:0008270">
    <property type="term" value="F:zinc ion binding"/>
    <property type="evidence" value="ECO:0007669"/>
    <property type="project" value="UniProtKB-KW"/>
</dbReference>
<keyword evidence="13" id="KW-1185">Reference proteome</keyword>
<dbReference type="InterPro" id="IPR013083">
    <property type="entry name" value="Znf_RING/FYVE/PHD"/>
</dbReference>
<evidence type="ECO:0000256" key="2">
    <source>
        <dbReference type="ARBA" id="ARBA00012483"/>
    </source>
</evidence>
<protein>
    <recommendedName>
        <fullName evidence="2">RING-type E3 ubiquitin transferase</fullName>
        <ecNumber evidence="2">2.3.2.27</ecNumber>
    </recommendedName>
</protein>
<evidence type="ECO:0000256" key="4">
    <source>
        <dbReference type="ARBA" id="ARBA00022723"/>
    </source>
</evidence>
<proteinExistence type="predicted"/>
<comment type="catalytic activity">
    <reaction evidence="1">
        <text>S-ubiquitinyl-[E2 ubiquitin-conjugating enzyme]-L-cysteine + [acceptor protein]-L-lysine = [E2 ubiquitin-conjugating enzyme]-L-cysteine + N(6)-ubiquitinyl-[acceptor protein]-L-lysine.</text>
        <dbReference type="EC" id="2.3.2.27"/>
    </reaction>
</comment>
<keyword evidence="3" id="KW-0808">Transferase</keyword>
<keyword evidence="6" id="KW-0862">Zinc</keyword>
<evidence type="ECO:0000256" key="7">
    <source>
        <dbReference type="ARBA" id="ARBA00023015"/>
    </source>
</evidence>
<dbReference type="InterPro" id="IPR001841">
    <property type="entry name" value="Znf_RING"/>
</dbReference>
<keyword evidence="5 9" id="KW-0863">Zinc-finger</keyword>
<evidence type="ECO:0000256" key="5">
    <source>
        <dbReference type="ARBA" id="ARBA00022771"/>
    </source>
</evidence>
<comment type="caution">
    <text evidence="12">The sequence shown here is derived from an EMBL/GenBank/DDBJ whole genome shotgun (WGS) entry which is preliminary data.</text>
</comment>
<dbReference type="Pfam" id="PF13920">
    <property type="entry name" value="zf-C3HC4_3"/>
    <property type="match status" value="1"/>
</dbReference>
<name>A0A8J2W4Z9_9CRUS</name>
<evidence type="ECO:0000313" key="12">
    <source>
        <dbReference type="EMBL" id="CAH0105473.1"/>
    </source>
</evidence>
<dbReference type="SUPFAM" id="SSF57850">
    <property type="entry name" value="RING/U-box"/>
    <property type="match status" value="1"/>
</dbReference>